<comment type="caution">
    <text evidence="1">The sequence shown here is derived from an EMBL/GenBank/DDBJ whole genome shotgun (WGS) entry which is preliminary data.</text>
</comment>
<reference evidence="1" key="1">
    <citation type="submission" date="2023-01" db="EMBL/GenBank/DDBJ databases">
        <title>Genome assembly of the deep-sea coral Lophelia pertusa.</title>
        <authorList>
            <person name="Herrera S."/>
            <person name="Cordes E."/>
        </authorList>
    </citation>
    <scope>NUCLEOTIDE SEQUENCE</scope>
    <source>
        <strain evidence="1">USNM1676648</strain>
        <tissue evidence="1">Polyp</tissue>
    </source>
</reference>
<dbReference type="AlphaFoldDB" id="A0A9X0D565"/>
<name>A0A9X0D565_9CNID</name>
<evidence type="ECO:0000313" key="1">
    <source>
        <dbReference type="EMBL" id="KAJ7386113.1"/>
    </source>
</evidence>
<dbReference type="Proteomes" id="UP001163046">
    <property type="component" value="Unassembled WGS sequence"/>
</dbReference>
<organism evidence="1 2">
    <name type="scientific">Desmophyllum pertusum</name>
    <dbReference type="NCBI Taxonomy" id="174260"/>
    <lineage>
        <taxon>Eukaryota</taxon>
        <taxon>Metazoa</taxon>
        <taxon>Cnidaria</taxon>
        <taxon>Anthozoa</taxon>
        <taxon>Hexacorallia</taxon>
        <taxon>Scleractinia</taxon>
        <taxon>Caryophylliina</taxon>
        <taxon>Caryophylliidae</taxon>
        <taxon>Desmophyllum</taxon>
    </lineage>
</organism>
<protein>
    <submittedName>
        <fullName evidence="1">Uncharacterized protein</fullName>
    </submittedName>
</protein>
<dbReference type="EMBL" id="MU825878">
    <property type="protein sequence ID" value="KAJ7386113.1"/>
    <property type="molecule type" value="Genomic_DNA"/>
</dbReference>
<gene>
    <name evidence="1" type="ORF">OS493_012457</name>
</gene>
<accession>A0A9X0D565</accession>
<keyword evidence="2" id="KW-1185">Reference proteome</keyword>
<proteinExistence type="predicted"/>
<evidence type="ECO:0000313" key="2">
    <source>
        <dbReference type="Proteomes" id="UP001163046"/>
    </source>
</evidence>
<sequence length="98" mass="11089">METRRRPDGATMLSTVMMYPQHHYRIMPIETFVETEEEWFGETETTGASNYAVPASREAVTNESTPNPPVDSEADTMLALFARIALLEKSMSPFMRKG</sequence>